<dbReference type="Gene3D" id="1.10.357.10">
    <property type="entry name" value="Tetracycline Repressor, domain 2"/>
    <property type="match status" value="1"/>
</dbReference>
<dbReference type="Proteomes" id="UP000237381">
    <property type="component" value="Unassembled WGS sequence"/>
</dbReference>
<reference evidence="6 7" key="1">
    <citation type="submission" date="2018-01" db="EMBL/GenBank/DDBJ databases">
        <title>Genomic Encyclopedia of Type Strains, Phase III (KMG-III): the genomes of soil and plant-associated and newly described type strains.</title>
        <authorList>
            <person name="Whitman W."/>
        </authorList>
    </citation>
    <scope>NUCLEOTIDE SEQUENCE [LARGE SCALE GENOMIC DNA]</scope>
    <source>
        <strain evidence="6 7">JCM 18070</strain>
    </source>
</reference>
<dbReference type="GO" id="GO:0003677">
    <property type="term" value="F:DNA binding"/>
    <property type="evidence" value="ECO:0007669"/>
    <property type="project" value="UniProtKB-UniRule"/>
</dbReference>
<evidence type="ECO:0000256" key="1">
    <source>
        <dbReference type="ARBA" id="ARBA00023015"/>
    </source>
</evidence>
<gene>
    <name evidence="6" type="ORF">B0G62_104127</name>
</gene>
<feature type="domain" description="HTH tetR-type" evidence="5">
    <location>
        <begin position="6"/>
        <end position="66"/>
    </location>
</feature>
<dbReference type="PANTHER" id="PTHR47506">
    <property type="entry name" value="TRANSCRIPTIONAL REGULATORY PROTEIN"/>
    <property type="match status" value="1"/>
</dbReference>
<name>A0A2S4MDJ5_9BURK</name>
<dbReference type="PANTHER" id="PTHR47506:SF1">
    <property type="entry name" value="HTH-TYPE TRANSCRIPTIONAL REGULATOR YJDC"/>
    <property type="match status" value="1"/>
</dbReference>
<dbReference type="SUPFAM" id="SSF46689">
    <property type="entry name" value="Homeodomain-like"/>
    <property type="match status" value="1"/>
</dbReference>
<dbReference type="Pfam" id="PF16925">
    <property type="entry name" value="TetR_C_13"/>
    <property type="match status" value="1"/>
</dbReference>
<dbReference type="OrthoDB" id="5293507at2"/>
<evidence type="ECO:0000256" key="4">
    <source>
        <dbReference type="PROSITE-ProRule" id="PRU00335"/>
    </source>
</evidence>
<dbReference type="PROSITE" id="PS50977">
    <property type="entry name" value="HTH_TETR_2"/>
    <property type="match status" value="1"/>
</dbReference>
<comment type="caution">
    <text evidence="6">The sequence shown here is derived from an EMBL/GenBank/DDBJ whole genome shotgun (WGS) entry which is preliminary data.</text>
</comment>
<protein>
    <submittedName>
        <fullName evidence="6">TetR family transcriptional regulator</fullName>
    </submittedName>
</protein>
<dbReference type="RefSeq" id="WP_103704423.1">
    <property type="nucleotide sequence ID" value="NZ_PQGA01000004.1"/>
</dbReference>
<dbReference type="InterPro" id="IPR001647">
    <property type="entry name" value="HTH_TetR"/>
</dbReference>
<proteinExistence type="predicted"/>
<dbReference type="InterPro" id="IPR011075">
    <property type="entry name" value="TetR_C"/>
</dbReference>
<accession>A0A2S4MDJ5</accession>
<evidence type="ECO:0000256" key="2">
    <source>
        <dbReference type="ARBA" id="ARBA00023125"/>
    </source>
</evidence>
<organism evidence="6 7">
    <name type="scientific">Paraburkholderia eburnea</name>
    <dbReference type="NCBI Taxonomy" id="1189126"/>
    <lineage>
        <taxon>Bacteria</taxon>
        <taxon>Pseudomonadati</taxon>
        <taxon>Pseudomonadota</taxon>
        <taxon>Betaproteobacteria</taxon>
        <taxon>Burkholderiales</taxon>
        <taxon>Burkholderiaceae</taxon>
        <taxon>Paraburkholderia</taxon>
    </lineage>
</organism>
<evidence type="ECO:0000256" key="3">
    <source>
        <dbReference type="ARBA" id="ARBA00023163"/>
    </source>
</evidence>
<evidence type="ECO:0000313" key="6">
    <source>
        <dbReference type="EMBL" id="POR52830.1"/>
    </source>
</evidence>
<keyword evidence="3" id="KW-0804">Transcription</keyword>
<sequence>MTASGELTADRIIAAGRQLIMRRGYSGFSYADVSEAIDIRKASIHHHFPAKTDLVVAVLNAWRDAFEADVASLEASGADAIAQLRAYIGHWERCIADDTAPFCVAGMLAAELPSLPEDVAQAVKAFFENLTAWLERVLEAGVKSDLIELRSSVQTEAATLVSLVYGAMLAARVHGNVAAFKDVAEGAVERLVKVAGSTQTAGIKHRAKRGVNVSTN</sequence>
<feature type="DNA-binding region" description="H-T-H motif" evidence="4">
    <location>
        <begin position="29"/>
        <end position="48"/>
    </location>
</feature>
<evidence type="ECO:0000259" key="5">
    <source>
        <dbReference type="PROSITE" id="PS50977"/>
    </source>
</evidence>
<dbReference type="PRINTS" id="PR00455">
    <property type="entry name" value="HTHTETR"/>
</dbReference>
<evidence type="ECO:0000313" key="7">
    <source>
        <dbReference type="Proteomes" id="UP000237381"/>
    </source>
</evidence>
<keyword evidence="2 4" id="KW-0238">DNA-binding</keyword>
<dbReference type="AlphaFoldDB" id="A0A2S4MDJ5"/>
<dbReference type="SUPFAM" id="SSF48498">
    <property type="entry name" value="Tetracyclin repressor-like, C-terminal domain"/>
    <property type="match status" value="1"/>
</dbReference>
<dbReference type="InterPro" id="IPR009057">
    <property type="entry name" value="Homeodomain-like_sf"/>
</dbReference>
<keyword evidence="1" id="KW-0805">Transcription regulation</keyword>
<dbReference type="EMBL" id="PQGA01000004">
    <property type="protein sequence ID" value="POR52830.1"/>
    <property type="molecule type" value="Genomic_DNA"/>
</dbReference>
<dbReference type="InterPro" id="IPR036271">
    <property type="entry name" value="Tet_transcr_reg_TetR-rel_C_sf"/>
</dbReference>
<keyword evidence="7" id="KW-1185">Reference proteome</keyword>
<dbReference type="Pfam" id="PF00440">
    <property type="entry name" value="TetR_N"/>
    <property type="match status" value="1"/>
</dbReference>